<comment type="caution">
    <text evidence="3">The sequence shown here is derived from an EMBL/GenBank/DDBJ whole genome shotgun (WGS) entry which is preliminary data.</text>
</comment>
<feature type="domain" description="Spore protein YkvP/CgeB glycosyl transferase-like" evidence="2">
    <location>
        <begin position="250"/>
        <end position="384"/>
    </location>
</feature>
<dbReference type="Proteomes" id="UP001300096">
    <property type="component" value="Unassembled WGS sequence"/>
</dbReference>
<dbReference type="EMBL" id="JAHWXN010000001">
    <property type="protein sequence ID" value="MCK2035594.1"/>
    <property type="molecule type" value="Genomic_DNA"/>
</dbReference>
<protein>
    <submittedName>
        <fullName evidence="3">DUF1972 domain-containing protein</fullName>
    </submittedName>
</protein>
<dbReference type="SUPFAM" id="SSF53756">
    <property type="entry name" value="UDP-Glycosyltransferase/glycogen phosphorylase"/>
    <property type="match status" value="1"/>
</dbReference>
<keyword evidence="4" id="KW-1185">Reference proteome</keyword>
<organism evidence="3 4">
    <name type="scientific">Microbacterium croceum</name>
    <dbReference type="NCBI Taxonomy" id="2851645"/>
    <lineage>
        <taxon>Bacteria</taxon>
        <taxon>Bacillati</taxon>
        <taxon>Actinomycetota</taxon>
        <taxon>Actinomycetes</taxon>
        <taxon>Micrococcales</taxon>
        <taxon>Microbacteriaceae</taxon>
        <taxon>Microbacterium</taxon>
    </lineage>
</organism>
<feature type="domain" description="DUF1972" evidence="1">
    <location>
        <begin position="32"/>
        <end position="206"/>
    </location>
</feature>
<dbReference type="Pfam" id="PF13524">
    <property type="entry name" value="Glyco_trans_1_2"/>
    <property type="match status" value="1"/>
</dbReference>
<dbReference type="Pfam" id="PF09314">
    <property type="entry name" value="DUF1972"/>
    <property type="match status" value="1"/>
</dbReference>
<sequence>MSPEEAVTSRGNTVRRVLRGTRNEGKIIVPSTVRILGTHGVPAAYGGFETAAENVGLYLHDRGWNVIVYCQVPGEGPTTVDRWNGLERVLIREPLEGWRGTSSFDLKSIRHATKAHEDGDVWLTFGYNTAIFDVMPRLRGIPNVINMDGMEWTRKRWGVLKQGILLANERIAGWIGNVLIADHPVIATYLRRHFGRRRVTTITYGAHEVTEASTAPVTELDLTPGQYAIMVCRPIPENSVLEIVTAWSRHRRGMPLVVVGPYDRSDPYHAEVMDAASDEVLFPGAIFEPERMQSLRFHATAYLHGHTVGGTNPSLVEAMAAGNAVIAHDNQYNTWVAGPENAYFSDADDLTPLLDSIIGDAQRRERMGAASRQRFREEFTWDKIGSEYEAALLTARDRRKPKSATLHNDTGIEVAK</sequence>
<proteinExistence type="predicted"/>
<evidence type="ECO:0000259" key="1">
    <source>
        <dbReference type="Pfam" id="PF09314"/>
    </source>
</evidence>
<reference evidence="3 4" key="1">
    <citation type="submission" date="2021-06" db="EMBL/GenBank/DDBJ databases">
        <title>Genome-based taxonomic framework of Microbacterium strains isolated from marine environment, the description of four new species and reclassification of four preexisting species.</title>
        <authorList>
            <person name="Lee S.D."/>
            <person name="Kim S.-M."/>
            <person name="Byeon Y.-S."/>
            <person name="Yang H.L."/>
            <person name="Kim I.S."/>
        </authorList>
    </citation>
    <scope>NUCLEOTIDE SEQUENCE [LARGE SCALE GENOMIC DNA]</scope>
    <source>
        <strain evidence="3 4">SSW1-49</strain>
    </source>
</reference>
<dbReference type="Gene3D" id="3.40.50.2000">
    <property type="entry name" value="Glycogen Phosphorylase B"/>
    <property type="match status" value="2"/>
</dbReference>
<name>A0ABT0FD34_9MICO</name>
<evidence type="ECO:0000313" key="3">
    <source>
        <dbReference type="EMBL" id="MCK2035594.1"/>
    </source>
</evidence>
<dbReference type="PANTHER" id="PTHR12526">
    <property type="entry name" value="GLYCOSYLTRANSFERASE"/>
    <property type="match status" value="1"/>
</dbReference>
<accession>A0ABT0FD34</accession>
<evidence type="ECO:0000259" key="2">
    <source>
        <dbReference type="Pfam" id="PF13524"/>
    </source>
</evidence>
<gene>
    <name evidence="3" type="ORF">KZC51_05520</name>
</gene>
<dbReference type="InterPro" id="IPR055259">
    <property type="entry name" value="YkvP/CgeB_Glyco_trans-like"/>
</dbReference>
<evidence type="ECO:0000313" key="4">
    <source>
        <dbReference type="Proteomes" id="UP001300096"/>
    </source>
</evidence>
<dbReference type="InterPro" id="IPR015393">
    <property type="entry name" value="DUF1972"/>
</dbReference>